<dbReference type="KEGG" id="cbau:H1R16_01705"/>
<evidence type="ECO:0000313" key="8">
    <source>
        <dbReference type="Proteomes" id="UP000515349"/>
    </source>
</evidence>
<dbReference type="PANTHER" id="PTHR43807">
    <property type="entry name" value="FI04487P"/>
    <property type="match status" value="1"/>
</dbReference>
<evidence type="ECO:0000256" key="4">
    <source>
        <dbReference type="ARBA" id="ARBA00022898"/>
    </source>
</evidence>
<dbReference type="CDD" id="cd00609">
    <property type="entry name" value="AAT_like"/>
    <property type="match status" value="1"/>
</dbReference>
<dbReference type="Proteomes" id="UP000539710">
    <property type="component" value="Unassembled WGS sequence"/>
</dbReference>
<dbReference type="AlphaFoldDB" id="A0A7D7RKV9"/>
<evidence type="ECO:0000256" key="3">
    <source>
        <dbReference type="ARBA" id="ARBA00022679"/>
    </source>
</evidence>
<dbReference type="GO" id="GO:0030170">
    <property type="term" value="F:pyridoxal phosphate binding"/>
    <property type="evidence" value="ECO:0007669"/>
    <property type="project" value="InterPro"/>
</dbReference>
<reference evidence="6" key="3">
    <citation type="submission" date="2020-07" db="EMBL/GenBank/DDBJ databases">
        <authorList>
            <person name="Yang C."/>
        </authorList>
    </citation>
    <scope>NUCLEOTIDE SEQUENCE</scope>
    <source>
        <strain evidence="6">Cx-624</strain>
    </source>
</reference>
<dbReference type="RefSeq" id="WP_181885962.1">
    <property type="nucleotide sequence ID" value="NZ_CP059472.1"/>
</dbReference>
<accession>A0A7D7RKV9</accession>
<dbReference type="GO" id="GO:0005737">
    <property type="term" value="C:cytoplasm"/>
    <property type="evidence" value="ECO:0007669"/>
    <property type="project" value="TreeGrafter"/>
</dbReference>
<sequence length="391" mass="44749">MAIEFKDRHSGNDLNIFSELAAKAEQYGAINLAQGSPDYAPDSRLTEFLQQAIHHDMNAYASACVLPLMQEKLIRFNLNRPKPISVTEDEVTLVPGATYGMYVAFASFLEPGDEVIIIEPCYNTYVPAVEIRRAQPVFVQMPNSEIPWELIQQAITPRTKAIIVNSPNNPTGKVWDPTDWDLLWELIKDTDIIVISDEVYDLLCYDGCEFLSASHHPEIAQRCFCIYSFEKMFHISGWKASYIIAPPEYTAAFRKIHQYLTFTVNAHAQFALGNFLQVFDVNQNRELFRAKRDLFCELFTGLPLEILQKAEGGYFQTLSFCRQTFPYTDREFAELLIREAKVACVPYSAFYHDGRDTGQLRFCFAKKDETLIRAAEQLKEFFAKNLSTETV</sequence>
<dbReference type="Gene3D" id="3.40.640.10">
    <property type="entry name" value="Type I PLP-dependent aspartate aminotransferase-like (Major domain)"/>
    <property type="match status" value="1"/>
</dbReference>
<dbReference type="InterPro" id="IPR015422">
    <property type="entry name" value="PyrdxlP-dep_Trfase_small"/>
</dbReference>
<evidence type="ECO:0000256" key="2">
    <source>
        <dbReference type="ARBA" id="ARBA00022576"/>
    </source>
</evidence>
<feature type="domain" description="Aminotransferase class I/classII large" evidence="5">
    <location>
        <begin position="30"/>
        <end position="377"/>
    </location>
</feature>
<reference evidence="7 8" key="1">
    <citation type="submission" date="2020-07" db="EMBL/GenBank/DDBJ databases">
        <title>Chryseobacterium sp.cx-624.</title>
        <authorList>
            <person name="Yang C."/>
        </authorList>
    </citation>
    <scope>NUCLEOTIDE SEQUENCE [LARGE SCALE GENOMIC DNA]</scope>
    <source>
        <strain evidence="7">Cx-624</strain>
        <strain evidence="8">cx-624</strain>
    </source>
</reference>
<comment type="cofactor">
    <cofactor evidence="1">
        <name>pyridoxal 5'-phosphate</name>
        <dbReference type="ChEBI" id="CHEBI:597326"/>
    </cofactor>
</comment>
<reference evidence="9" key="2">
    <citation type="submission" date="2020-07" db="EMBL/GenBank/DDBJ databases">
        <title>Flavobacterium sp. xlx-214.</title>
        <authorList>
            <person name="Yang C."/>
        </authorList>
    </citation>
    <scope>NUCLEOTIDE SEQUENCE [LARGE SCALE GENOMIC DNA]</scope>
    <source>
        <strain evidence="9">CX-624</strain>
    </source>
</reference>
<keyword evidence="3 6" id="KW-0808">Transferase</keyword>
<dbReference type="EMBL" id="JACEUX010000001">
    <property type="protein sequence ID" value="MBA5245847.1"/>
    <property type="molecule type" value="Genomic_DNA"/>
</dbReference>
<evidence type="ECO:0000313" key="7">
    <source>
        <dbReference type="EMBL" id="QMS98752.1"/>
    </source>
</evidence>
<dbReference type="GO" id="GO:0016212">
    <property type="term" value="F:kynurenine-oxoglutarate transaminase activity"/>
    <property type="evidence" value="ECO:0007669"/>
    <property type="project" value="TreeGrafter"/>
</dbReference>
<gene>
    <name evidence="7" type="ORF">H1R16_01705</name>
    <name evidence="6" type="ORF">H2507_01565</name>
</gene>
<dbReference type="Pfam" id="PF00155">
    <property type="entry name" value="Aminotran_1_2"/>
    <property type="match status" value="1"/>
</dbReference>
<dbReference type="PANTHER" id="PTHR43807:SF20">
    <property type="entry name" value="FI04487P"/>
    <property type="match status" value="1"/>
</dbReference>
<proteinExistence type="predicted"/>
<keyword evidence="9" id="KW-1185">Reference proteome</keyword>
<dbReference type="InterPro" id="IPR015421">
    <property type="entry name" value="PyrdxlP-dep_Trfase_major"/>
</dbReference>
<dbReference type="Gene3D" id="3.90.1150.10">
    <property type="entry name" value="Aspartate Aminotransferase, domain 1"/>
    <property type="match status" value="1"/>
</dbReference>
<evidence type="ECO:0000259" key="5">
    <source>
        <dbReference type="Pfam" id="PF00155"/>
    </source>
</evidence>
<organism evidence="7 8">
    <name type="scientific">Marnyiella aurantia</name>
    <dbReference type="NCBI Taxonomy" id="2758037"/>
    <lineage>
        <taxon>Bacteria</taxon>
        <taxon>Pseudomonadati</taxon>
        <taxon>Bacteroidota</taxon>
        <taxon>Flavobacteriia</taxon>
        <taxon>Flavobacteriales</taxon>
        <taxon>Weeksellaceae</taxon>
        <taxon>Marnyiella</taxon>
    </lineage>
</organism>
<keyword evidence="4" id="KW-0663">Pyridoxal phosphate</keyword>
<evidence type="ECO:0000313" key="6">
    <source>
        <dbReference type="EMBL" id="MBA5245847.1"/>
    </source>
</evidence>
<dbReference type="InterPro" id="IPR051326">
    <property type="entry name" value="Kynurenine-oxoglutarate_AT"/>
</dbReference>
<dbReference type="SUPFAM" id="SSF53383">
    <property type="entry name" value="PLP-dependent transferases"/>
    <property type="match status" value="1"/>
</dbReference>
<keyword evidence="2 7" id="KW-0032">Aminotransferase</keyword>
<dbReference type="Proteomes" id="UP000515349">
    <property type="component" value="Chromosome"/>
</dbReference>
<dbReference type="InterPro" id="IPR015424">
    <property type="entry name" value="PyrdxlP-dep_Trfase"/>
</dbReference>
<name>A0A7D7RKV9_9FLAO</name>
<protein>
    <submittedName>
        <fullName evidence="7">Aminotransferase class I/II-fold pyridoxal phosphate-dependent enzyme</fullName>
    </submittedName>
</protein>
<dbReference type="InterPro" id="IPR004839">
    <property type="entry name" value="Aminotransferase_I/II_large"/>
</dbReference>
<evidence type="ECO:0000313" key="9">
    <source>
        <dbReference type="Proteomes" id="UP000539710"/>
    </source>
</evidence>
<dbReference type="EMBL" id="CP059472">
    <property type="protein sequence ID" value="QMS98752.1"/>
    <property type="molecule type" value="Genomic_DNA"/>
</dbReference>
<evidence type="ECO:0000256" key="1">
    <source>
        <dbReference type="ARBA" id="ARBA00001933"/>
    </source>
</evidence>